<accession>A0A7X1AZJ2</accession>
<dbReference type="SUPFAM" id="SSF51126">
    <property type="entry name" value="Pectin lyase-like"/>
    <property type="match status" value="1"/>
</dbReference>
<dbReference type="InterPro" id="IPR012334">
    <property type="entry name" value="Pectin_lyas_fold"/>
</dbReference>
<protein>
    <recommendedName>
        <fullName evidence="3">Right-handed parallel beta-helix repeat-containing protein</fullName>
    </recommendedName>
</protein>
<name>A0A7X1AZJ2_9BACT</name>
<reference evidence="1 2" key="1">
    <citation type="submission" date="2020-07" db="EMBL/GenBank/DDBJ databases">
        <authorList>
            <person name="Feng X."/>
        </authorList>
    </citation>
    <scope>NUCLEOTIDE SEQUENCE [LARGE SCALE GENOMIC DNA]</scope>
    <source>
        <strain evidence="1 2">JCM14086</strain>
    </source>
</reference>
<gene>
    <name evidence="1" type="ORF">H5P30_12925</name>
</gene>
<dbReference type="InterPro" id="IPR011050">
    <property type="entry name" value="Pectin_lyase_fold/virulence"/>
</dbReference>
<evidence type="ECO:0000313" key="1">
    <source>
        <dbReference type="EMBL" id="MBC2602679.1"/>
    </source>
</evidence>
<comment type="caution">
    <text evidence="1">The sequence shown here is derived from an EMBL/GenBank/DDBJ whole genome shotgun (WGS) entry which is preliminary data.</text>
</comment>
<proteinExistence type="predicted"/>
<organism evidence="1 2">
    <name type="scientific">Puniceicoccus vermicola</name>
    <dbReference type="NCBI Taxonomy" id="388746"/>
    <lineage>
        <taxon>Bacteria</taxon>
        <taxon>Pseudomonadati</taxon>
        <taxon>Verrucomicrobiota</taxon>
        <taxon>Opitutia</taxon>
        <taxon>Puniceicoccales</taxon>
        <taxon>Puniceicoccaceae</taxon>
        <taxon>Puniceicoccus</taxon>
    </lineage>
</organism>
<evidence type="ECO:0000313" key="2">
    <source>
        <dbReference type="Proteomes" id="UP000525652"/>
    </source>
</evidence>
<dbReference type="RefSeq" id="WP_354586891.1">
    <property type="nucleotide sequence ID" value="NZ_JBEPNX010000001.1"/>
</dbReference>
<dbReference type="EMBL" id="JACHVA010000101">
    <property type="protein sequence ID" value="MBC2602679.1"/>
    <property type="molecule type" value="Genomic_DNA"/>
</dbReference>
<keyword evidence="2" id="KW-1185">Reference proteome</keyword>
<dbReference type="AlphaFoldDB" id="A0A7X1AZJ2"/>
<dbReference type="Proteomes" id="UP000525652">
    <property type="component" value="Unassembled WGS sequence"/>
</dbReference>
<dbReference type="Gene3D" id="2.160.20.10">
    <property type="entry name" value="Single-stranded right-handed beta-helix, Pectin lyase-like"/>
    <property type="match status" value="1"/>
</dbReference>
<sequence>MKRGMLMPKKREAVWILWFIMGSVAVAGDFYVSSSVGDDSFPGSEQQPFRTIQRAMTEVDGAGGTVHLMPNEIFREKINIRSGGTETHPLIIEGNGAVVHLGRNVSNGPWTKIGEEYRLEQEVPPHQRHYTTSPLFIDGLPVWAEHPKGLGKPAWHGGSLRYDEAGKMVVRFPKGLSPENSSIVLVGRDLDPVVHGSGGKHVIIRDLTVAFAGNDGFNFHNRCIGFKLVRVRALFNGDQGISSHGESEVVVELSEVAFNGSQSAGVVDINNARTGYRDLLNHQNRNAGFLLKGSRHRLEAVVSFGNPGGDLPEETDSVVLVDCSAGVEKLPKHFPEWGSPEDLSNRMARFEELMPVD</sequence>
<evidence type="ECO:0008006" key="3">
    <source>
        <dbReference type="Google" id="ProtNLM"/>
    </source>
</evidence>